<evidence type="ECO:0000256" key="4">
    <source>
        <dbReference type="ARBA" id="ARBA00023136"/>
    </source>
</evidence>
<evidence type="ECO:0000256" key="6">
    <source>
        <dbReference type="SAM" id="Phobius"/>
    </source>
</evidence>
<feature type="transmembrane region" description="Helical" evidence="6">
    <location>
        <begin position="197"/>
        <end position="215"/>
    </location>
</feature>
<protein>
    <recommendedName>
        <fullName evidence="7">Rhodopsin domain-containing protein</fullName>
    </recommendedName>
</protein>
<dbReference type="EMBL" id="MU853812">
    <property type="protein sequence ID" value="KAK3939409.1"/>
    <property type="molecule type" value="Genomic_DNA"/>
</dbReference>
<evidence type="ECO:0000313" key="9">
    <source>
        <dbReference type="Proteomes" id="UP001303473"/>
    </source>
</evidence>
<proteinExistence type="inferred from homology"/>
<dbReference type="InterPro" id="IPR052337">
    <property type="entry name" value="SAT4-like"/>
</dbReference>
<feature type="transmembrane region" description="Helical" evidence="6">
    <location>
        <begin position="100"/>
        <end position="125"/>
    </location>
</feature>
<comment type="subcellular location">
    <subcellularLocation>
        <location evidence="1">Membrane</location>
        <topology evidence="1">Multi-pass membrane protein</topology>
    </subcellularLocation>
</comment>
<feature type="transmembrane region" description="Helical" evidence="6">
    <location>
        <begin position="137"/>
        <end position="158"/>
    </location>
</feature>
<dbReference type="Pfam" id="PF20684">
    <property type="entry name" value="Fung_rhodopsin"/>
    <property type="match status" value="1"/>
</dbReference>
<dbReference type="PANTHER" id="PTHR33048:SF47">
    <property type="entry name" value="INTEGRAL MEMBRANE PROTEIN-RELATED"/>
    <property type="match status" value="1"/>
</dbReference>
<comment type="similarity">
    <text evidence="5">Belongs to the SAT4 family.</text>
</comment>
<feature type="transmembrane region" description="Helical" evidence="6">
    <location>
        <begin position="269"/>
        <end position="292"/>
    </location>
</feature>
<keyword evidence="9" id="KW-1185">Reference proteome</keyword>
<keyword evidence="3 6" id="KW-1133">Transmembrane helix</keyword>
<dbReference type="Proteomes" id="UP001303473">
    <property type="component" value="Unassembled WGS sequence"/>
</dbReference>
<evidence type="ECO:0000259" key="7">
    <source>
        <dbReference type="Pfam" id="PF20684"/>
    </source>
</evidence>
<dbReference type="GO" id="GO:0016020">
    <property type="term" value="C:membrane"/>
    <property type="evidence" value="ECO:0007669"/>
    <property type="project" value="UniProtKB-SubCell"/>
</dbReference>
<dbReference type="PANTHER" id="PTHR33048">
    <property type="entry name" value="PTH11-LIKE INTEGRAL MEMBRANE PROTEIN (AFU_ORTHOLOGUE AFUA_5G11245)"/>
    <property type="match status" value="1"/>
</dbReference>
<accession>A0AAN6S3R4</accession>
<reference evidence="9" key="1">
    <citation type="journal article" date="2023" name="Mol. Phylogenet. Evol.">
        <title>Genome-scale phylogeny and comparative genomics of the fungal order Sordariales.</title>
        <authorList>
            <person name="Hensen N."/>
            <person name="Bonometti L."/>
            <person name="Westerberg I."/>
            <person name="Brannstrom I.O."/>
            <person name="Guillou S."/>
            <person name="Cros-Aarteil S."/>
            <person name="Calhoun S."/>
            <person name="Haridas S."/>
            <person name="Kuo A."/>
            <person name="Mondo S."/>
            <person name="Pangilinan J."/>
            <person name="Riley R."/>
            <person name="LaButti K."/>
            <person name="Andreopoulos B."/>
            <person name="Lipzen A."/>
            <person name="Chen C."/>
            <person name="Yan M."/>
            <person name="Daum C."/>
            <person name="Ng V."/>
            <person name="Clum A."/>
            <person name="Steindorff A."/>
            <person name="Ohm R.A."/>
            <person name="Martin F."/>
            <person name="Silar P."/>
            <person name="Natvig D.O."/>
            <person name="Lalanne C."/>
            <person name="Gautier V."/>
            <person name="Ament-Velasquez S.L."/>
            <person name="Kruys A."/>
            <person name="Hutchinson M.I."/>
            <person name="Powell A.J."/>
            <person name="Barry K."/>
            <person name="Miller A.N."/>
            <person name="Grigoriev I.V."/>
            <person name="Debuchy R."/>
            <person name="Gladieux P."/>
            <person name="Hiltunen Thoren M."/>
            <person name="Johannesson H."/>
        </authorList>
    </citation>
    <scope>NUCLEOTIDE SEQUENCE [LARGE SCALE GENOMIC DNA]</scope>
    <source>
        <strain evidence="9">CBS 340.73</strain>
    </source>
</reference>
<evidence type="ECO:0000256" key="5">
    <source>
        <dbReference type="ARBA" id="ARBA00038359"/>
    </source>
</evidence>
<dbReference type="InterPro" id="IPR049326">
    <property type="entry name" value="Rhodopsin_dom_fungi"/>
</dbReference>
<organism evidence="8 9">
    <name type="scientific">Diplogelasinospora grovesii</name>
    <dbReference type="NCBI Taxonomy" id="303347"/>
    <lineage>
        <taxon>Eukaryota</taxon>
        <taxon>Fungi</taxon>
        <taxon>Dikarya</taxon>
        <taxon>Ascomycota</taxon>
        <taxon>Pezizomycotina</taxon>
        <taxon>Sordariomycetes</taxon>
        <taxon>Sordariomycetidae</taxon>
        <taxon>Sordariales</taxon>
        <taxon>Diplogelasinosporaceae</taxon>
        <taxon>Diplogelasinospora</taxon>
    </lineage>
</organism>
<evidence type="ECO:0000313" key="8">
    <source>
        <dbReference type="EMBL" id="KAK3939409.1"/>
    </source>
</evidence>
<feature type="transmembrane region" description="Helical" evidence="6">
    <location>
        <begin position="58"/>
        <end position="80"/>
    </location>
</feature>
<evidence type="ECO:0000256" key="2">
    <source>
        <dbReference type="ARBA" id="ARBA00022692"/>
    </source>
</evidence>
<sequence>MASSPFYDPEVYAEPQPWANRPSTILGITITFMILSGLSVLSRLYVRFKVVRSPGWDDLFVGLYLMTTTAAAIAICLLPSYGLGDHLLHLDVQKLRMFLILFYVANACYVSSTAFIKLSLLFQYLRIFEHGTILRRICTTLIIIIALWGTAYAFMAWFPCFPVSGFWMVSRTAKCYAFGASIPNPDAFAATFESHTATNMVFDIMVLAIPIPLYFEQGTPSKARVNLVVLFSMGCLVNVFAVWRLGTIIQHKGGTYPILDPTWYGPSMILLAVLEVSVASICGSVPVFWPVLSERLGFSGRIFVTREVEVTTEERLKHMRGISDSSSSNSSTTDLPIQGEEEHQQQHYMDAFIIGQVDPLRRDHVLGADAHVTCDRETAPERRRWHIDG</sequence>
<keyword evidence="2 6" id="KW-0812">Transmembrane</keyword>
<feature type="transmembrane region" description="Helical" evidence="6">
    <location>
        <begin position="25"/>
        <end position="46"/>
    </location>
</feature>
<dbReference type="AlphaFoldDB" id="A0AAN6S3R4"/>
<name>A0AAN6S3R4_9PEZI</name>
<gene>
    <name evidence="8" type="ORF">QBC46DRAFT_342628</name>
</gene>
<evidence type="ECO:0000256" key="3">
    <source>
        <dbReference type="ARBA" id="ARBA00022989"/>
    </source>
</evidence>
<comment type="caution">
    <text evidence="8">The sequence shown here is derived from an EMBL/GenBank/DDBJ whole genome shotgun (WGS) entry which is preliminary data.</text>
</comment>
<keyword evidence="4 6" id="KW-0472">Membrane</keyword>
<evidence type="ECO:0000256" key="1">
    <source>
        <dbReference type="ARBA" id="ARBA00004141"/>
    </source>
</evidence>
<feature type="domain" description="Rhodopsin" evidence="7">
    <location>
        <begin position="43"/>
        <end position="293"/>
    </location>
</feature>
<feature type="transmembrane region" description="Helical" evidence="6">
    <location>
        <begin position="227"/>
        <end position="249"/>
    </location>
</feature>